<proteinExistence type="predicted"/>
<keyword evidence="1" id="KW-1133">Transmembrane helix</keyword>
<feature type="transmembrane region" description="Helical" evidence="1">
    <location>
        <begin position="20"/>
        <end position="43"/>
    </location>
</feature>
<keyword evidence="3" id="KW-1185">Reference proteome</keyword>
<evidence type="ECO:0000256" key="1">
    <source>
        <dbReference type="SAM" id="Phobius"/>
    </source>
</evidence>
<dbReference type="Proteomes" id="UP000007431">
    <property type="component" value="Unassembled WGS sequence"/>
</dbReference>
<gene>
    <name evidence="2" type="ORF">SCHCODRAFT_103977</name>
</gene>
<sequence length="468" mass="51766">MPAPAQAYPITKPFRTKWRYIDWILIAFGATALGLLILFNVYYVGYDVVSVTMTDFNATQNMPWYLRWKQSGQTCQEHTFYLGDNFRTNISTFSYEIFGLSIVQGNSHDSQSGIVYANNVLDGCNVAYFQFVTQVADRTINLDVEVDCPPPMNFQARTSWSYTNHKVIGALQSNFFAPNSTPRAIVEALNYFGDANYFAIWNNNYTYNDDRLGKFIMTGQPRCDGNDGCRQVRPNVGVTFFNGIRYSDMGIVFDSNGNPADLGWNIDLVYDMVQVFIAAIQLDVGHYMSNNLFVNGTAFKTSLNPSYLNTDFNNPAMNAFVEAAGENGAAYVNGTLSGDGTASHSAIIRIPYTCITSQRKKAGTFFFSVASSTLSLFLSVWGITVLGLGTWARSSSAEGGFYVITYGEVAHRSVANACCMGQPIPLKRSKGSSDTSEGLLETPYLNRSASYTGIPVSPPHHQHHQLEA</sequence>
<feature type="non-terminal residue" evidence="2">
    <location>
        <position position="468"/>
    </location>
</feature>
<dbReference type="OMA" id="VWQEEPQ"/>
<dbReference type="VEuPathDB" id="FungiDB:SCHCODRAFT_02566225"/>
<keyword evidence="1" id="KW-0812">Transmembrane</keyword>
<keyword evidence="1" id="KW-0472">Membrane</keyword>
<dbReference type="HOGENOM" id="CLU_033918_0_0_1"/>
<dbReference type="eggNOG" id="ENOG502SN89">
    <property type="taxonomic scope" value="Eukaryota"/>
</dbReference>
<dbReference type="InParanoid" id="D8PQ83"/>
<name>D8PQ83_SCHCM</name>
<feature type="transmembrane region" description="Helical" evidence="1">
    <location>
        <begin position="365"/>
        <end position="388"/>
    </location>
</feature>
<protein>
    <submittedName>
        <fullName evidence="2">Uncharacterized protein</fullName>
    </submittedName>
</protein>
<dbReference type="AlphaFoldDB" id="D8PQ83"/>
<organism evidence="3">
    <name type="scientific">Schizophyllum commune (strain H4-8 / FGSC 9210)</name>
    <name type="common">Split gill fungus</name>
    <dbReference type="NCBI Taxonomy" id="578458"/>
    <lineage>
        <taxon>Eukaryota</taxon>
        <taxon>Fungi</taxon>
        <taxon>Dikarya</taxon>
        <taxon>Basidiomycota</taxon>
        <taxon>Agaricomycotina</taxon>
        <taxon>Agaricomycetes</taxon>
        <taxon>Agaricomycetidae</taxon>
        <taxon>Agaricales</taxon>
        <taxon>Schizophyllaceae</taxon>
        <taxon>Schizophyllum</taxon>
    </lineage>
</organism>
<accession>D8PQ83</accession>
<reference evidence="2 3" key="1">
    <citation type="journal article" date="2010" name="Nat. Biotechnol.">
        <title>Genome sequence of the model mushroom Schizophyllum commune.</title>
        <authorList>
            <person name="Ohm R.A."/>
            <person name="de Jong J.F."/>
            <person name="Lugones L.G."/>
            <person name="Aerts A."/>
            <person name="Kothe E."/>
            <person name="Stajich J.E."/>
            <person name="de Vries R.P."/>
            <person name="Record E."/>
            <person name="Levasseur A."/>
            <person name="Baker S.E."/>
            <person name="Bartholomew K.A."/>
            <person name="Coutinho P.M."/>
            <person name="Erdmann S."/>
            <person name="Fowler T.J."/>
            <person name="Gathman A.C."/>
            <person name="Lombard V."/>
            <person name="Henrissat B."/>
            <person name="Knabe N."/>
            <person name="Kuees U."/>
            <person name="Lilly W.W."/>
            <person name="Lindquist E."/>
            <person name="Lucas S."/>
            <person name="Magnuson J.K."/>
            <person name="Piumi F."/>
            <person name="Raudaskoski M."/>
            <person name="Salamov A."/>
            <person name="Schmutz J."/>
            <person name="Schwarze F.W.M.R."/>
            <person name="vanKuyk P.A."/>
            <person name="Horton J.S."/>
            <person name="Grigoriev I.V."/>
            <person name="Woesten H.A.B."/>
        </authorList>
    </citation>
    <scope>NUCLEOTIDE SEQUENCE [LARGE SCALE GENOMIC DNA]</scope>
    <source>
        <strain evidence="3">H4-8 / FGSC 9210</strain>
    </source>
</reference>
<evidence type="ECO:0000313" key="2">
    <source>
        <dbReference type="EMBL" id="EFJ02396.1"/>
    </source>
</evidence>
<dbReference type="EMBL" id="GL377302">
    <property type="protein sequence ID" value="EFJ02396.1"/>
    <property type="molecule type" value="Genomic_DNA"/>
</dbReference>
<evidence type="ECO:0000313" key="3">
    <source>
        <dbReference type="Proteomes" id="UP000007431"/>
    </source>
</evidence>